<comment type="subunit">
    <text evidence="2">Monomer.</text>
</comment>
<dbReference type="GO" id="GO:0004177">
    <property type="term" value="F:aminopeptidase activity"/>
    <property type="evidence" value="ECO:0007669"/>
    <property type="project" value="UniProtKB-KW"/>
</dbReference>
<keyword evidence="4 14" id="KW-0645">Protease</keyword>
<dbReference type="SUPFAM" id="SSF53187">
    <property type="entry name" value="Zn-dependent exopeptidases"/>
    <property type="match status" value="1"/>
</dbReference>
<keyword evidence="17" id="KW-1185">Reference proteome</keyword>
<evidence type="ECO:0000256" key="3">
    <source>
        <dbReference type="ARBA" id="ARBA00022438"/>
    </source>
</evidence>
<dbReference type="GeneID" id="70130157"/>
<keyword evidence="8 14" id="KW-0862">Zinc</keyword>
<name>A0A9P8UWV0_9PEZI</name>
<protein>
    <recommendedName>
        <fullName evidence="14">Peptide hydrolase</fullName>
        <ecNumber evidence="14">3.4.-.-</ecNumber>
    </recommendedName>
</protein>
<evidence type="ECO:0000256" key="9">
    <source>
        <dbReference type="ARBA" id="ARBA00023145"/>
    </source>
</evidence>
<dbReference type="EC" id="3.4.-.-" evidence="14"/>
<organism evidence="16 17">
    <name type="scientific">Truncatella angustata</name>
    <dbReference type="NCBI Taxonomy" id="152316"/>
    <lineage>
        <taxon>Eukaryota</taxon>
        <taxon>Fungi</taxon>
        <taxon>Dikarya</taxon>
        <taxon>Ascomycota</taxon>
        <taxon>Pezizomycotina</taxon>
        <taxon>Sordariomycetes</taxon>
        <taxon>Xylariomycetidae</taxon>
        <taxon>Amphisphaeriales</taxon>
        <taxon>Sporocadaceae</taxon>
        <taxon>Truncatella</taxon>
    </lineage>
</organism>
<dbReference type="Proteomes" id="UP000758603">
    <property type="component" value="Unassembled WGS sequence"/>
</dbReference>
<proteinExistence type="inferred from homology"/>
<dbReference type="EMBL" id="JAGPXC010000001">
    <property type="protein sequence ID" value="KAH6659429.1"/>
    <property type="molecule type" value="Genomic_DNA"/>
</dbReference>
<evidence type="ECO:0000256" key="14">
    <source>
        <dbReference type="RuleBase" id="RU361240"/>
    </source>
</evidence>
<evidence type="ECO:0000256" key="4">
    <source>
        <dbReference type="ARBA" id="ARBA00022670"/>
    </source>
</evidence>
<reference evidence="16" key="1">
    <citation type="journal article" date="2021" name="Nat. Commun.">
        <title>Genetic determinants of endophytism in the Arabidopsis root mycobiome.</title>
        <authorList>
            <person name="Mesny F."/>
            <person name="Miyauchi S."/>
            <person name="Thiergart T."/>
            <person name="Pickel B."/>
            <person name="Atanasova L."/>
            <person name="Karlsson M."/>
            <person name="Huettel B."/>
            <person name="Barry K.W."/>
            <person name="Haridas S."/>
            <person name="Chen C."/>
            <person name="Bauer D."/>
            <person name="Andreopoulos W."/>
            <person name="Pangilinan J."/>
            <person name="LaButti K."/>
            <person name="Riley R."/>
            <person name="Lipzen A."/>
            <person name="Clum A."/>
            <person name="Drula E."/>
            <person name="Henrissat B."/>
            <person name="Kohler A."/>
            <person name="Grigoriev I.V."/>
            <person name="Martin F.M."/>
            <person name="Hacquard S."/>
        </authorList>
    </citation>
    <scope>NUCLEOTIDE SEQUENCE</scope>
    <source>
        <strain evidence="16">MPI-SDFR-AT-0073</strain>
    </source>
</reference>
<evidence type="ECO:0000259" key="15">
    <source>
        <dbReference type="Pfam" id="PF04389"/>
    </source>
</evidence>
<comment type="cofactor">
    <cofactor evidence="1">
        <name>Zn(2+)</name>
        <dbReference type="ChEBI" id="CHEBI:29105"/>
    </cofactor>
</comment>
<dbReference type="CDD" id="cd03879">
    <property type="entry name" value="M28_AAP"/>
    <property type="match status" value="1"/>
</dbReference>
<keyword evidence="10" id="KW-1015">Disulfide bond</keyword>
<evidence type="ECO:0000256" key="1">
    <source>
        <dbReference type="ARBA" id="ARBA00001947"/>
    </source>
</evidence>
<feature type="signal peptide" evidence="14">
    <location>
        <begin position="1"/>
        <end position="21"/>
    </location>
</feature>
<evidence type="ECO:0000256" key="5">
    <source>
        <dbReference type="ARBA" id="ARBA00022723"/>
    </source>
</evidence>
<gene>
    <name evidence="16" type="ORF">BKA67DRAFT_544424</name>
</gene>
<keyword evidence="5 14" id="KW-0479">Metal-binding</keyword>
<evidence type="ECO:0000313" key="17">
    <source>
        <dbReference type="Proteomes" id="UP000758603"/>
    </source>
</evidence>
<dbReference type="GO" id="GO:0046872">
    <property type="term" value="F:metal ion binding"/>
    <property type="evidence" value="ECO:0007669"/>
    <property type="project" value="UniProtKB-KW"/>
</dbReference>
<evidence type="ECO:0000256" key="8">
    <source>
        <dbReference type="ARBA" id="ARBA00022833"/>
    </source>
</evidence>
<dbReference type="AlphaFoldDB" id="A0A9P8UWV0"/>
<keyword evidence="11" id="KW-0325">Glycoprotein</keyword>
<keyword evidence="9" id="KW-0865">Zymogen</keyword>
<evidence type="ECO:0000256" key="10">
    <source>
        <dbReference type="ARBA" id="ARBA00023157"/>
    </source>
</evidence>
<evidence type="ECO:0000256" key="7">
    <source>
        <dbReference type="ARBA" id="ARBA00022801"/>
    </source>
</evidence>
<feature type="chain" id="PRO_5040531341" description="Peptide hydrolase" evidence="14">
    <location>
        <begin position="22"/>
        <end position="408"/>
    </location>
</feature>
<keyword evidence="3 16" id="KW-0031">Aminopeptidase</keyword>
<dbReference type="InterPro" id="IPR045175">
    <property type="entry name" value="M28_fam"/>
</dbReference>
<comment type="similarity">
    <text evidence="13">Belongs to the peptidase M28 family. M28E subfamily.</text>
</comment>
<dbReference type="Gene3D" id="3.40.630.10">
    <property type="entry name" value="Zn peptidases"/>
    <property type="match status" value="1"/>
</dbReference>
<evidence type="ECO:0000256" key="6">
    <source>
        <dbReference type="ARBA" id="ARBA00022729"/>
    </source>
</evidence>
<dbReference type="FunFam" id="3.40.630.10:FF:000042">
    <property type="entry name" value="Peptide hydrolase"/>
    <property type="match status" value="1"/>
</dbReference>
<dbReference type="OrthoDB" id="2214at2759"/>
<dbReference type="PANTHER" id="PTHR12147:SF56">
    <property type="entry name" value="AMINOPEPTIDASE YDR415C-RELATED"/>
    <property type="match status" value="1"/>
</dbReference>
<dbReference type="PANTHER" id="PTHR12147">
    <property type="entry name" value="METALLOPEPTIDASE M28 FAMILY MEMBER"/>
    <property type="match status" value="1"/>
</dbReference>
<dbReference type="Pfam" id="PF04389">
    <property type="entry name" value="Peptidase_M28"/>
    <property type="match status" value="1"/>
</dbReference>
<keyword evidence="7 14" id="KW-0378">Hydrolase</keyword>
<comment type="function">
    <text evidence="12">Extracellular aminopeptidase that allows assimilation of proteinaceous substrates.</text>
</comment>
<feature type="domain" description="Peptidase M28" evidence="15">
    <location>
        <begin position="176"/>
        <end position="383"/>
    </location>
</feature>
<sequence length="408" mass="45231">MRASLLTLLLPAAATARFIEATEINNVIPYPEGVLGDGSKESSEKFLVELSPGQTRWVTEDEKWELRRNGQQFMDITEHGGLGSYHVKTNAKPVFPSKVHLESEIKPLLKNLTKSHMKDHLETFTGFRTRYYKSDYGRQSSEWLLKQVQSTIEDAGADEYGVAAKHFKHPWGQNSIIATIPGKSNSTVVIGAHQDSINLWLPSILPAPGADDDGSGTVTILEAFRVLLQSQHVIEGKAPNTIEFHWYSAEEGGLLGSQAIFSEYERQGRIIKAMLQQDMTGFVQRTIDAGKPESVGVIMDYVDSGLTAFIKKVIEAYCDIPWVETKCGYACSDHASASKAGYPSAFVIESEFGESDNHIHGTDDLIDYLSFDHMLQHAQMTLGLVYELGFTDFVKLESKSGNSKFGEL</sequence>
<dbReference type="RefSeq" id="XP_045963560.1">
    <property type="nucleotide sequence ID" value="XM_046101265.1"/>
</dbReference>
<evidence type="ECO:0000256" key="11">
    <source>
        <dbReference type="ARBA" id="ARBA00023180"/>
    </source>
</evidence>
<evidence type="ECO:0000256" key="12">
    <source>
        <dbReference type="ARBA" id="ARBA00043843"/>
    </source>
</evidence>
<accession>A0A9P8UWV0</accession>
<dbReference type="InterPro" id="IPR007484">
    <property type="entry name" value="Peptidase_M28"/>
</dbReference>
<dbReference type="GO" id="GO:0008235">
    <property type="term" value="F:metalloexopeptidase activity"/>
    <property type="evidence" value="ECO:0007669"/>
    <property type="project" value="InterPro"/>
</dbReference>
<evidence type="ECO:0000256" key="13">
    <source>
        <dbReference type="ARBA" id="ARBA00043962"/>
    </source>
</evidence>
<dbReference type="GO" id="GO:0006508">
    <property type="term" value="P:proteolysis"/>
    <property type="evidence" value="ECO:0007669"/>
    <property type="project" value="UniProtKB-KW"/>
</dbReference>
<evidence type="ECO:0000256" key="2">
    <source>
        <dbReference type="ARBA" id="ARBA00011245"/>
    </source>
</evidence>
<evidence type="ECO:0000313" key="16">
    <source>
        <dbReference type="EMBL" id="KAH6659429.1"/>
    </source>
</evidence>
<comment type="caution">
    <text evidence="16">The sequence shown here is derived from an EMBL/GenBank/DDBJ whole genome shotgun (WGS) entry which is preliminary data.</text>
</comment>
<keyword evidence="6 14" id="KW-0732">Signal</keyword>